<dbReference type="Gene3D" id="3.40.50.10180">
    <property type="entry name" value="Glycerate kinase, MOFRL-like N-terminal domain"/>
    <property type="match status" value="1"/>
</dbReference>
<evidence type="ECO:0000259" key="2">
    <source>
        <dbReference type="Pfam" id="PF13660"/>
    </source>
</evidence>
<feature type="domain" description="MOFRL" evidence="1">
    <location>
        <begin position="319"/>
        <end position="426"/>
    </location>
</feature>
<evidence type="ECO:0000313" key="4">
    <source>
        <dbReference type="Proteomes" id="UP000680348"/>
    </source>
</evidence>
<dbReference type="AlphaFoldDB" id="A0A942E1F1"/>
<dbReference type="Proteomes" id="UP000680348">
    <property type="component" value="Unassembled WGS sequence"/>
</dbReference>
<keyword evidence="4" id="KW-1185">Reference proteome</keyword>
<dbReference type="RefSeq" id="WP_188257208.1">
    <property type="nucleotide sequence ID" value="NZ_JABVCF010000015.1"/>
</dbReference>
<dbReference type="PANTHER" id="PTHR12227:SF0">
    <property type="entry name" value="GLYCERATE KINASE"/>
    <property type="match status" value="1"/>
</dbReference>
<dbReference type="PANTHER" id="PTHR12227">
    <property type="entry name" value="GLYCERATE KINASE"/>
    <property type="match status" value="1"/>
</dbReference>
<dbReference type="GO" id="GO:0005737">
    <property type="term" value="C:cytoplasm"/>
    <property type="evidence" value="ECO:0007669"/>
    <property type="project" value="TreeGrafter"/>
</dbReference>
<organism evidence="3 4">
    <name type="scientific">Pseudaminobacter soli</name>
    <name type="common">ex Zhang et al. 2022</name>
    <dbReference type="NCBI Taxonomy" id="2831468"/>
    <lineage>
        <taxon>Bacteria</taxon>
        <taxon>Pseudomonadati</taxon>
        <taxon>Pseudomonadota</taxon>
        <taxon>Alphaproteobacteria</taxon>
        <taxon>Hyphomicrobiales</taxon>
        <taxon>Phyllobacteriaceae</taxon>
        <taxon>Pseudaminobacter</taxon>
    </lineage>
</organism>
<evidence type="ECO:0000259" key="1">
    <source>
        <dbReference type="Pfam" id="PF05161"/>
    </source>
</evidence>
<dbReference type="InterPro" id="IPR039760">
    <property type="entry name" value="MOFRL_protein"/>
</dbReference>
<proteinExistence type="predicted"/>
<feature type="domain" description="MOFRL-associated" evidence="2">
    <location>
        <begin position="17"/>
        <end position="244"/>
    </location>
</feature>
<sequence>MALGGSASDLLKLRAQAVELFREGVAASDPESAVASALRARMDTIAAARRVILVAFGKAACTMARAALPFVGDKLQTACVVTNRENLVEVPGVEVIAGGHPLPDEGSVRGADAIESAARSATPGDLLLVLVSGGGSALTCAPVPGVSLADKIALNQALIRSGADITEVNAVRQKFSRLKGGRLAQLASGAKVLSLFLSDVPGDDVATIASGPTAKPVTCAADATAILERYDLLGTLPPTLCAYFNGSAARAEPDAACFDHVENVVIGSNAISLQRVMSSAGSQYAVVVKADDWLDGDVSEAAAMLHRLTVSAARRAPVAIVAGGEPTVRVRGSGRGGRNQELALRFALLNERTSIRRPWVFLSGGTDGRDGPTDAAGGLVDAGSTSWMRQLGCSPERCLNNNDSYHALALSGDLLMTGPTGTNVADLQILLMQ</sequence>
<dbReference type="InterPro" id="IPR007835">
    <property type="entry name" value="MOFRL"/>
</dbReference>
<dbReference type="GO" id="GO:0008887">
    <property type="term" value="F:glycerate kinase activity"/>
    <property type="evidence" value="ECO:0007669"/>
    <property type="project" value="InterPro"/>
</dbReference>
<dbReference type="Pfam" id="PF13660">
    <property type="entry name" value="DUF4147"/>
    <property type="match status" value="1"/>
</dbReference>
<comment type="caution">
    <text evidence="3">The sequence shown here is derived from an EMBL/GenBank/DDBJ whole genome shotgun (WGS) entry which is preliminary data.</text>
</comment>
<dbReference type="InterPro" id="IPR037035">
    <property type="entry name" value="GK-like_C_sf"/>
</dbReference>
<dbReference type="Pfam" id="PF05161">
    <property type="entry name" value="MOFRL"/>
    <property type="match status" value="1"/>
</dbReference>
<dbReference type="EMBL" id="JAGWCR010000015">
    <property type="protein sequence ID" value="MBS3651646.1"/>
    <property type="molecule type" value="Genomic_DNA"/>
</dbReference>
<dbReference type="InterPro" id="IPR038614">
    <property type="entry name" value="GK_N_sf"/>
</dbReference>
<dbReference type="SUPFAM" id="SSF82544">
    <property type="entry name" value="GckA/TtuD-like"/>
    <property type="match status" value="1"/>
</dbReference>
<dbReference type="InterPro" id="IPR025286">
    <property type="entry name" value="MOFRL_assoc_dom"/>
</dbReference>
<protein>
    <submittedName>
        <fullName evidence="3">DUF4147 domain-containing protein</fullName>
    </submittedName>
</protein>
<gene>
    <name evidence="3" type="ORF">KEU06_23800</name>
</gene>
<reference evidence="3" key="1">
    <citation type="submission" date="2021-04" db="EMBL/GenBank/DDBJ databases">
        <title>Pseudaminobacter soli sp. nov., isolated from paddy soil contaminated by heavy metals.</title>
        <authorList>
            <person name="Zhang K."/>
        </authorList>
    </citation>
    <scope>NUCLEOTIDE SEQUENCE</scope>
    <source>
        <strain evidence="3">19-2017</strain>
    </source>
</reference>
<evidence type="ECO:0000313" key="3">
    <source>
        <dbReference type="EMBL" id="MBS3651646.1"/>
    </source>
</evidence>
<accession>A0A942E1F1</accession>
<name>A0A942E1F1_9HYPH</name>
<dbReference type="Gene3D" id="3.40.1480.10">
    <property type="entry name" value="MOFRL domain"/>
    <property type="match status" value="1"/>
</dbReference>